<dbReference type="PANTHER" id="PTHR33973:SF4">
    <property type="entry name" value="OS07G0153300 PROTEIN"/>
    <property type="match status" value="1"/>
</dbReference>
<protein>
    <recommendedName>
        <fullName evidence="3">DUF1365 domain-containing protein</fullName>
    </recommendedName>
</protein>
<evidence type="ECO:0008006" key="3">
    <source>
        <dbReference type="Google" id="ProtNLM"/>
    </source>
</evidence>
<organism evidence="1 2">
    <name type="scientific">Luteitalea pratensis</name>
    <dbReference type="NCBI Taxonomy" id="1855912"/>
    <lineage>
        <taxon>Bacteria</taxon>
        <taxon>Pseudomonadati</taxon>
        <taxon>Acidobacteriota</taxon>
        <taxon>Vicinamibacteria</taxon>
        <taxon>Vicinamibacterales</taxon>
        <taxon>Vicinamibacteraceae</taxon>
        <taxon>Luteitalea</taxon>
    </lineage>
</organism>
<dbReference type="PANTHER" id="PTHR33973">
    <property type="entry name" value="OS07G0153300 PROTEIN"/>
    <property type="match status" value="1"/>
</dbReference>
<gene>
    <name evidence="1" type="ORF">LuPra_05098</name>
</gene>
<dbReference type="InterPro" id="IPR010775">
    <property type="entry name" value="DUF1365"/>
</dbReference>
<sequence>MIESALFIGTLRHRRFAPIAHAFTYPLFMALLDIDCLPELMRVSWVTGYNRFNWASFHDRDHFGDPARPLRERLAVDAARHGMDLPDGRIFLLTHLRYLGYGFNPVSFFYCFDRAEQLQVVLAEVSNTFGGTHNYWLRPEPVSRMFRAAATKSLYVSPFMPAALEYTFVFTPPAGRLVAHMETSEAGSVGFDATLSLERRPWNATEIRRVLVRHPAMTASVMAAIHREALKLWWKGVPVVPRITADGVGERAAQTSMSMQQGD</sequence>
<dbReference type="Pfam" id="PF07103">
    <property type="entry name" value="DUF1365"/>
    <property type="match status" value="1"/>
</dbReference>
<dbReference type="STRING" id="1855912.LuPra_05098"/>
<dbReference type="EMBL" id="CP015136">
    <property type="protein sequence ID" value="AMY11833.1"/>
    <property type="molecule type" value="Genomic_DNA"/>
</dbReference>
<reference evidence="2" key="2">
    <citation type="submission" date="2016-04" db="EMBL/GenBank/DDBJ databases">
        <title>First Complete Genome Sequence of a Subdivision 6 Acidobacterium.</title>
        <authorList>
            <person name="Huang S."/>
            <person name="Vieira S."/>
            <person name="Bunk B."/>
            <person name="Riedel T."/>
            <person name="Sproeer C."/>
            <person name="Overmann J."/>
        </authorList>
    </citation>
    <scope>NUCLEOTIDE SEQUENCE [LARGE SCALE GENOMIC DNA]</scope>
    <source>
        <strain evidence="2">DSM 100886 HEG_-6_39</strain>
    </source>
</reference>
<dbReference type="OrthoDB" id="9782855at2"/>
<evidence type="ECO:0000313" key="2">
    <source>
        <dbReference type="Proteomes" id="UP000076079"/>
    </source>
</evidence>
<keyword evidence="2" id="KW-1185">Reference proteome</keyword>
<name>A0A143PUI9_LUTPR</name>
<dbReference type="Proteomes" id="UP000076079">
    <property type="component" value="Chromosome"/>
</dbReference>
<evidence type="ECO:0000313" key="1">
    <source>
        <dbReference type="EMBL" id="AMY11833.1"/>
    </source>
</evidence>
<accession>A0A143PUI9</accession>
<dbReference type="RefSeq" id="WP_157899653.1">
    <property type="nucleotide sequence ID" value="NZ_CP015136.1"/>
</dbReference>
<dbReference type="KEGG" id="abac:LuPra_05098"/>
<dbReference type="AlphaFoldDB" id="A0A143PUI9"/>
<proteinExistence type="predicted"/>
<reference evidence="1 2" key="1">
    <citation type="journal article" date="2016" name="Genome Announc.">
        <title>First Complete Genome Sequence of a Subdivision 6 Acidobacterium Strain.</title>
        <authorList>
            <person name="Huang S."/>
            <person name="Vieira S."/>
            <person name="Bunk B."/>
            <person name="Riedel T."/>
            <person name="Sproer C."/>
            <person name="Overmann J."/>
        </authorList>
    </citation>
    <scope>NUCLEOTIDE SEQUENCE [LARGE SCALE GENOMIC DNA]</scope>
    <source>
        <strain evidence="2">DSM 100886 HEG_-6_39</strain>
    </source>
</reference>